<sequence>MLSFDPNPIVIGKTLVTKVAGTSTVVIEQGAISTVKAFSNGKQVFAKQEDFCKKISETNGENCPLQPGNFNSTSTSVPPSSPNDPKGQTLTFDVIFSVINADKTVIGCMEGPFSMTFPQ</sequence>
<dbReference type="InterPro" id="IPR014756">
    <property type="entry name" value="Ig_E-set"/>
</dbReference>
<comment type="caution">
    <text evidence="4">The sequence shown here is derived from an EMBL/GenBank/DDBJ whole genome shotgun (WGS) entry which is preliminary data.</text>
</comment>
<organism evidence="4 5">
    <name type="scientific">Glomus cerebriforme</name>
    <dbReference type="NCBI Taxonomy" id="658196"/>
    <lineage>
        <taxon>Eukaryota</taxon>
        <taxon>Fungi</taxon>
        <taxon>Fungi incertae sedis</taxon>
        <taxon>Mucoromycota</taxon>
        <taxon>Glomeromycotina</taxon>
        <taxon>Glomeromycetes</taxon>
        <taxon>Glomerales</taxon>
        <taxon>Glomeraceae</taxon>
        <taxon>Glomus</taxon>
    </lineage>
</organism>
<feature type="domain" description="MD-2-related lipid-recognition" evidence="3">
    <location>
        <begin position="3"/>
        <end position="114"/>
    </location>
</feature>
<evidence type="ECO:0000313" key="4">
    <source>
        <dbReference type="EMBL" id="RIA82643.1"/>
    </source>
</evidence>
<keyword evidence="5" id="KW-1185">Reference proteome</keyword>
<evidence type="ECO:0000256" key="1">
    <source>
        <dbReference type="ARBA" id="ARBA00016056"/>
    </source>
</evidence>
<dbReference type="AlphaFoldDB" id="A0A397S8H5"/>
<dbReference type="OrthoDB" id="2307129at2759"/>
<evidence type="ECO:0000256" key="2">
    <source>
        <dbReference type="SAM" id="MobiDB-lite"/>
    </source>
</evidence>
<protein>
    <recommendedName>
        <fullName evidence="1">Phosphatidylglycerol/phosphatidylinositol transfer protein</fullName>
    </recommendedName>
</protein>
<dbReference type="Proteomes" id="UP000265703">
    <property type="component" value="Unassembled WGS sequence"/>
</dbReference>
<dbReference type="EMBL" id="QKYT01000644">
    <property type="protein sequence ID" value="RIA82643.1"/>
    <property type="molecule type" value="Genomic_DNA"/>
</dbReference>
<dbReference type="Pfam" id="PF02221">
    <property type="entry name" value="E1_DerP2_DerF2"/>
    <property type="match status" value="1"/>
</dbReference>
<evidence type="ECO:0000259" key="3">
    <source>
        <dbReference type="Pfam" id="PF02221"/>
    </source>
</evidence>
<dbReference type="SUPFAM" id="SSF81296">
    <property type="entry name" value="E set domains"/>
    <property type="match status" value="1"/>
</dbReference>
<accession>A0A397S8H5</accession>
<name>A0A397S8H5_9GLOM</name>
<feature type="region of interest" description="Disordered" evidence="2">
    <location>
        <begin position="58"/>
        <end position="85"/>
    </location>
</feature>
<proteinExistence type="predicted"/>
<dbReference type="InterPro" id="IPR003172">
    <property type="entry name" value="ML_dom"/>
</dbReference>
<gene>
    <name evidence="4" type="ORF">C1645_743628</name>
</gene>
<evidence type="ECO:0000313" key="5">
    <source>
        <dbReference type="Proteomes" id="UP000265703"/>
    </source>
</evidence>
<dbReference type="Gene3D" id="2.60.40.770">
    <property type="match status" value="1"/>
</dbReference>
<reference evidence="4 5" key="1">
    <citation type="submission" date="2018-06" db="EMBL/GenBank/DDBJ databases">
        <title>Comparative genomics reveals the genomic features of Rhizophagus irregularis, R. cerebriforme, R. diaphanum and Gigaspora rosea, and their symbiotic lifestyle signature.</title>
        <authorList>
            <person name="Morin E."/>
            <person name="San Clemente H."/>
            <person name="Chen E.C.H."/>
            <person name="De La Providencia I."/>
            <person name="Hainaut M."/>
            <person name="Kuo A."/>
            <person name="Kohler A."/>
            <person name="Murat C."/>
            <person name="Tang N."/>
            <person name="Roy S."/>
            <person name="Loubradou J."/>
            <person name="Henrissat B."/>
            <person name="Grigoriev I.V."/>
            <person name="Corradi N."/>
            <person name="Roux C."/>
            <person name="Martin F.M."/>
        </authorList>
    </citation>
    <scope>NUCLEOTIDE SEQUENCE [LARGE SCALE GENOMIC DNA]</scope>
    <source>
        <strain evidence="4 5">DAOM 227022</strain>
    </source>
</reference>